<keyword evidence="1" id="KW-0805">Transcription regulation</keyword>
<accession>A0A839A602</accession>
<dbReference type="GO" id="GO:0003677">
    <property type="term" value="F:DNA binding"/>
    <property type="evidence" value="ECO:0007669"/>
    <property type="project" value="UniProtKB-KW"/>
</dbReference>
<dbReference type="SMART" id="SM00420">
    <property type="entry name" value="HTH_DEOR"/>
    <property type="match status" value="1"/>
</dbReference>
<dbReference type="SUPFAM" id="SSF100950">
    <property type="entry name" value="NagB/RpiA/CoA transferase-like"/>
    <property type="match status" value="1"/>
</dbReference>
<dbReference type="PANTHER" id="PTHR30363">
    <property type="entry name" value="HTH-TYPE TRANSCRIPTIONAL REGULATOR SRLR-RELATED"/>
    <property type="match status" value="1"/>
</dbReference>
<protein>
    <submittedName>
        <fullName evidence="5">DeoR/GlpR transcriptional regulator</fullName>
    </submittedName>
</protein>
<organism evidence="5 6">
    <name type="scientific">Ruoffia halotolerans</name>
    <dbReference type="NCBI Taxonomy" id="2748684"/>
    <lineage>
        <taxon>Bacteria</taxon>
        <taxon>Bacillati</taxon>
        <taxon>Bacillota</taxon>
        <taxon>Bacilli</taxon>
        <taxon>Lactobacillales</taxon>
        <taxon>Aerococcaceae</taxon>
        <taxon>Ruoffia</taxon>
    </lineage>
</organism>
<dbReference type="GO" id="GO:0003700">
    <property type="term" value="F:DNA-binding transcription factor activity"/>
    <property type="evidence" value="ECO:0007669"/>
    <property type="project" value="InterPro"/>
</dbReference>
<dbReference type="InterPro" id="IPR018356">
    <property type="entry name" value="Tscrpt_reg_HTH_DeoR_CS"/>
</dbReference>
<dbReference type="Proteomes" id="UP000571018">
    <property type="component" value="Unassembled WGS sequence"/>
</dbReference>
<dbReference type="InterPro" id="IPR001034">
    <property type="entry name" value="DeoR_HTH"/>
</dbReference>
<evidence type="ECO:0000313" key="5">
    <source>
        <dbReference type="EMBL" id="MBA5729619.1"/>
    </source>
</evidence>
<dbReference type="InterPro" id="IPR036388">
    <property type="entry name" value="WH-like_DNA-bd_sf"/>
</dbReference>
<reference evidence="5 6" key="1">
    <citation type="submission" date="2020-06" db="EMBL/GenBank/DDBJ databases">
        <title>Reclassification of Facklamia ignava, Facklamia soureckii and Facklami tabacinasalis as Falseniella iganva gen. nov., comb. nov., Hutsoniella ignava gen. nov., comb. nov., and Ruoffia tabacinasalis gen. nov., comb. nov and description of Ruoffia haltotolerans sp. nov., isolated from hypersaline Inland Sea of Qatar.</title>
        <authorList>
            <person name="Fotedar R."/>
            <person name="Sankaranarayanan K."/>
            <person name="Lawson P."/>
            <person name="Caldwell M."/>
            <person name="Zeyara A."/>
            <person name="Al Malki A."/>
            <person name="Ali M."/>
        </authorList>
    </citation>
    <scope>NUCLEOTIDE SEQUENCE [LARGE SCALE GENOMIC DNA]</scope>
    <source>
        <strain evidence="5 6">INB8</strain>
    </source>
</reference>
<dbReference type="AlphaFoldDB" id="A0A839A602"/>
<dbReference type="PANTHER" id="PTHR30363:SF44">
    <property type="entry name" value="AGA OPERON TRANSCRIPTIONAL REPRESSOR-RELATED"/>
    <property type="match status" value="1"/>
</dbReference>
<dbReference type="Gene3D" id="3.40.50.1360">
    <property type="match status" value="1"/>
</dbReference>
<dbReference type="PRINTS" id="PR00037">
    <property type="entry name" value="HTHLACR"/>
</dbReference>
<evidence type="ECO:0000256" key="3">
    <source>
        <dbReference type="ARBA" id="ARBA00023163"/>
    </source>
</evidence>
<dbReference type="SMART" id="SM01134">
    <property type="entry name" value="DeoRC"/>
    <property type="match status" value="1"/>
</dbReference>
<evidence type="ECO:0000256" key="2">
    <source>
        <dbReference type="ARBA" id="ARBA00023125"/>
    </source>
</evidence>
<dbReference type="PROSITE" id="PS00894">
    <property type="entry name" value="HTH_DEOR_1"/>
    <property type="match status" value="1"/>
</dbReference>
<dbReference type="RefSeq" id="WP_218931309.1">
    <property type="nucleotide sequence ID" value="NZ_JACAOA010000018.1"/>
</dbReference>
<name>A0A839A602_9LACT</name>
<dbReference type="EMBL" id="JACAOA010000018">
    <property type="protein sequence ID" value="MBA5729619.1"/>
    <property type="molecule type" value="Genomic_DNA"/>
</dbReference>
<comment type="caution">
    <text evidence="5">The sequence shown here is derived from an EMBL/GenBank/DDBJ whole genome shotgun (WGS) entry which is preliminary data.</text>
</comment>
<dbReference type="Gene3D" id="1.10.10.10">
    <property type="entry name" value="Winged helix-like DNA-binding domain superfamily/Winged helix DNA-binding domain"/>
    <property type="match status" value="1"/>
</dbReference>
<dbReference type="InterPro" id="IPR036390">
    <property type="entry name" value="WH_DNA-bd_sf"/>
</dbReference>
<dbReference type="InterPro" id="IPR050313">
    <property type="entry name" value="Carb_Metab_HTH_regulators"/>
</dbReference>
<dbReference type="Pfam" id="PF00455">
    <property type="entry name" value="DeoRC"/>
    <property type="match status" value="1"/>
</dbReference>
<keyword evidence="6" id="KW-1185">Reference proteome</keyword>
<gene>
    <name evidence="5" type="ORF">HW423_07460</name>
</gene>
<evidence type="ECO:0000259" key="4">
    <source>
        <dbReference type="PROSITE" id="PS51000"/>
    </source>
</evidence>
<evidence type="ECO:0000256" key="1">
    <source>
        <dbReference type="ARBA" id="ARBA00023015"/>
    </source>
</evidence>
<keyword evidence="3" id="KW-0804">Transcription</keyword>
<proteinExistence type="predicted"/>
<evidence type="ECO:0000313" key="6">
    <source>
        <dbReference type="Proteomes" id="UP000571018"/>
    </source>
</evidence>
<feature type="domain" description="HTH deoR-type" evidence="4">
    <location>
        <begin position="8"/>
        <end position="63"/>
    </location>
</feature>
<dbReference type="Pfam" id="PF08220">
    <property type="entry name" value="HTH_DeoR"/>
    <property type="match status" value="1"/>
</dbReference>
<dbReference type="PROSITE" id="PS51000">
    <property type="entry name" value="HTH_DEOR_2"/>
    <property type="match status" value="1"/>
</dbReference>
<dbReference type="SUPFAM" id="SSF46785">
    <property type="entry name" value="Winged helix' DNA-binding domain"/>
    <property type="match status" value="1"/>
</dbReference>
<keyword evidence="2" id="KW-0238">DNA-binding</keyword>
<dbReference type="InterPro" id="IPR014036">
    <property type="entry name" value="DeoR-like_C"/>
</dbReference>
<sequence>MKQNISVKYQRHEFILNRVKEDGKIYVTELAKELDITPETLRRDLTELEEENELVRIHGGAVPAPKSEGIELEFRKKMVLMSEEKKRVARRAAKEIRSGMTIGADVGTSIMYIPDMLEDIENLTVITNSLATAIRFNKAIEEERVQGQVIVLPGTTNPFQSSIKGSYTVDFLKQFSLDLSFISCGGISKSAIYDYDLEESLVSRTFIQMSQENITLLDHSKIDQRQLIEICPVTMIDMFICDAPKPASLINVSGEWVTA</sequence>
<dbReference type="InterPro" id="IPR037171">
    <property type="entry name" value="NagB/RpiA_transferase-like"/>
</dbReference>